<evidence type="ECO:0000256" key="2">
    <source>
        <dbReference type="SAM" id="Phobius"/>
    </source>
</evidence>
<organism evidence="3 4">
    <name type="scientific">Ktedonobacter racemifer DSM 44963</name>
    <dbReference type="NCBI Taxonomy" id="485913"/>
    <lineage>
        <taxon>Bacteria</taxon>
        <taxon>Bacillati</taxon>
        <taxon>Chloroflexota</taxon>
        <taxon>Ktedonobacteria</taxon>
        <taxon>Ktedonobacterales</taxon>
        <taxon>Ktedonobacteraceae</taxon>
        <taxon>Ktedonobacter</taxon>
    </lineage>
</organism>
<dbReference type="Proteomes" id="UP000004508">
    <property type="component" value="Unassembled WGS sequence"/>
</dbReference>
<evidence type="ECO:0000256" key="1">
    <source>
        <dbReference type="SAM" id="MobiDB-lite"/>
    </source>
</evidence>
<dbReference type="InParanoid" id="D6TMT8"/>
<dbReference type="EMBL" id="ADVG01000002">
    <property type="protein sequence ID" value="EFH87088.1"/>
    <property type="molecule type" value="Genomic_DNA"/>
</dbReference>
<dbReference type="STRING" id="485913.Krac_8412"/>
<feature type="compositionally biased region" description="Basic and acidic residues" evidence="1">
    <location>
        <begin position="1"/>
        <end position="12"/>
    </location>
</feature>
<dbReference type="AlphaFoldDB" id="D6TMT8"/>
<comment type="caution">
    <text evidence="3">The sequence shown here is derived from an EMBL/GenBank/DDBJ whole genome shotgun (WGS) entry which is preliminary data.</text>
</comment>
<name>D6TMT8_KTERA</name>
<dbReference type="OrthoDB" id="9960781at2"/>
<evidence type="ECO:0000313" key="4">
    <source>
        <dbReference type="Proteomes" id="UP000004508"/>
    </source>
</evidence>
<feature type="region of interest" description="Disordered" evidence="1">
    <location>
        <begin position="1"/>
        <end position="62"/>
    </location>
</feature>
<protein>
    <submittedName>
        <fullName evidence="3">Uncharacterized protein</fullName>
    </submittedName>
</protein>
<proteinExistence type="predicted"/>
<feature type="transmembrane region" description="Helical" evidence="2">
    <location>
        <begin position="140"/>
        <end position="162"/>
    </location>
</feature>
<sequence length="270" mass="30281">MQDQDPRSHLPDKPTVPLSGHAHPPVHEDEAQGPPTVEKQEPIASSSSTYPPGTDVVPADTMADKIYEAPTYEALHAYDELPRSSEPATPPSSQEYSYPPPLIDELHPSFEHEYASYHYPPPLAEPSPPQSFWAHKPARFWLVVGTLVLLLVALPIVLLQGISYLNRPTPMKTLDTFCDSLVHEQYPQAYEQFGPGLQSRLPRTRFIVLLAQDRVVKCTHGVADESNSPVRVNLKLVHDSQGINSDVVTVKREADNEWKIEEVQRAYNRQ</sequence>
<keyword evidence="2" id="KW-0472">Membrane</keyword>
<gene>
    <name evidence="3" type="ORF">Krac_8412</name>
</gene>
<keyword evidence="2" id="KW-0812">Transmembrane</keyword>
<dbReference type="RefSeq" id="WP_007911932.1">
    <property type="nucleotide sequence ID" value="NZ_ADVG01000002.1"/>
</dbReference>
<accession>D6TMT8</accession>
<evidence type="ECO:0000313" key="3">
    <source>
        <dbReference type="EMBL" id="EFH87088.1"/>
    </source>
</evidence>
<keyword evidence="2" id="KW-1133">Transmembrane helix</keyword>
<reference evidence="3 4" key="1">
    <citation type="journal article" date="2011" name="Stand. Genomic Sci.">
        <title>Non-contiguous finished genome sequence and contextual data of the filamentous soil bacterium Ktedonobacter racemifer type strain (SOSP1-21).</title>
        <authorList>
            <person name="Chang Y.J."/>
            <person name="Land M."/>
            <person name="Hauser L."/>
            <person name="Chertkov O."/>
            <person name="Del Rio T.G."/>
            <person name="Nolan M."/>
            <person name="Copeland A."/>
            <person name="Tice H."/>
            <person name="Cheng J.F."/>
            <person name="Lucas S."/>
            <person name="Han C."/>
            <person name="Goodwin L."/>
            <person name="Pitluck S."/>
            <person name="Ivanova N."/>
            <person name="Ovchinikova G."/>
            <person name="Pati A."/>
            <person name="Chen A."/>
            <person name="Palaniappan K."/>
            <person name="Mavromatis K."/>
            <person name="Liolios K."/>
            <person name="Brettin T."/>
            <person name="Fiebig A."/>
            <person name="Rohde M."/>
            <person name="Abt B."/>
            <person name="Goker M."/>
            <person name="Detter J.C."/>
            <person name="Woyke T."/>
            <person name="Bristow J."/>
            <person name="Eisen J.A."/>
            <person name="Markowitz V."/>
            <person name="Hugenholtz P."/>
            <person name="Kyrpides N.C."/>
            <person name="Klenk H.P."/>
            <person name="Lapidus A."/>
        </authorList>
    </citation>
    <scope>NUCLEOTIDE SEQUENCE [LARGE SCALE GENOMIC DNA]</scope>
    <source>
        <strain evidence="4">DSM 44963</strain>
    </source>
</reference>
<keyword evidence="4" id="KW-1185">Reference proteome</keyword>